<evidence type="ECO:0000256" key="1">
    <source>
        <dbReference type="SAM" id="MobiDB-lite"/>
    </source>
</evidence>
<dbReference type="EMBL" id="JAAAJA010000330">
    <property type="protein sequence ID" value="KAG0255819.1"/>
    <property type="molecule type" value="Genomic_DNA"/>
</dbReference>
<dbReference type="OrthoDB" id="2448712at2759"/>
<reference evidence="2" key="1">
    <citation type="journal article" date="2020" name="Fungal Divers.">
        <title>Resolving the Mortierellaceae phylogeny through synthesis of multi-gene phylogenetics and phylogenomics.</title>
        <authorList>
            <person name="Vandepol N."/>
            <person name="Liber J."/>
            <person name="Desiro A."/>
            <person name="Na H."/>
            <person name="Kennedy M."/>
            <person name="Barry K."/>
            <person name="Grigoriev I.V."/>
            <person name="Miller A.N."/>
            <person name="O'Donnell K."/>
            <person name="Stajich J.E."/>
            <person name="Bonito G."/>
        </authorList>
    </citation>
    <scope>NUCLEOTIDE SEQUENCE</scope>
    <source>
        <strain evidence="2">KOD948</strain>
    </source>
</reference>
<feature type="compositionally biased region" description="Basic and acidic residues" evidence="1">
    <location>
        <begin position="85"/>
        <end position="94"/>
    </location>
</feature>
<sequence length="160" mass="18355">MHFDISDRGSATASFKILLRSSRIPLKRRQVLNGEFDRFRGRHEEQFWTTRALKLDSKKSAQRLACVAQDAAVDEASAAYNVERGFYDDDRPDQHGNTNDAYDDDVNPDSEYDAQKNGRAFADNRERSLQRRYSSLGEKWTLKSGTVVEDILFKAGKQMK</sequence>
<name>A0A9P6U1P0_9FUNG</name>
<feature type="non-terminal residue" evidence="2">
    <location>
        <position position="1"/>
    </location>
</feature>
<evidence type="ECO:0000313" key="2">
    <source>
        <dbReference type="EMBL" id="KAG0255819.1"/>
    </source>
</evidence>
<protein>
    <submittedName>
        <fullName evidence="2">Uncharacterized protein</fullName>
    </submittedName>
</protein>
<evidence type="ECO:0000313" key="3">
    <source>
        <dbReference type="Proteomes" id="UP000726737"/>
    </source>
</evidence>
<proteinExistence type="predicted"/>
<comment type="caution">
    <text evidence="2">The sequence shown here is derived from an EMBL/GenBank/DDBJ whole genome shotgun (WGS) entry which is preliminary data.</text>
</comment>
<organism evidence="2 3">
    <name type="scientific">Mortierella polycephala</name>
    <dbReference type="NCBI Taxonomy" id="41804"/>
    <lineage>
        <taxon>Eukaryota</taxon>
        <taxon>Fungi</taxon>
        <taxon>Fungi incertae sedis</taxon>
        <taxon>Mucoromycota</taxon>
        <taxon>Mortierellomycotina</taxon>
        <taxon>Mortierellomycetes</taxon>
        <taxon>Mortierellales</taxon>
        <taxon>Mortierellaceae</taxon>
        <taxon>Mortierella</taxon>
    </lineage>
</organism>
<feature type="region of interest" description="Disordered" evidence="1">
    <location>
        <begin position="84"/>
        <end position="109"/>
    </location>
</feature>
<dbReference type="Proteomes" id="UP000726737">
    <property type="component" value="Unassembled WGS sequence"/>
</dbReference>
<keyword evidence="3" id="KW-1185">Reference proteome</keyword>
<gene>
    <name evidence="2" type="ORF">BG011_004912</name>
</gene>
<accession>A0A9P6U1P0</accession>
<dbReference type="AlphaFoldDB" id="A0A9P6U1P0"/>